<dbReference type="InterPro" id="IPR050397">
    <property type="entry name" value="Env_Response_Regulators"/>
</dbReference>
<accession>A0A9D8KB96</accession>
<gene>
    <name evidence="2" type="ORF">JW984_03820</name>
</gene>
<dbReference type="EMBL" id="JAFGIX010000019">
    <property type="protein sequence ID" value="MBN1572305.1"/>
    <property type="molecule type" value="Genomic_DNA"/>
</dbReference>
<evidence type="ECO:0000313" key="2">
    <source>
        <dbReference type="EMBL" id="MBN1572305.1"/>
    </source>
</evidence>
<dbReference type="InterPro" id="IPR014710">
    <property type="entry name" value="RmlC-like_jellyroll"/>
</dbReference>
<dbReference type="InterPro" id="IPR018490">
    <property type="entry name" value="cNMP-bd_dom_sf"/>
</dbReference>
<comment type="caution">
    <text evidence="2">The sequence shown here is derived from an EMBL/GenBank/DDBJ whole genome shotgun (WGS) entry which is preliminary data.</text>
</comment>
<dbReference type="GO" id="GO:0005829">
    <property type="term" value="C:cytosol"/>
    <property type="evidence" value="ECO:0007669"/>
    <property type="project" value="TreeGrafter"/>
</dbReference>
<dbReference type="PROSITE" id="PS50042">
    <property type="entry name" value="CNMP_BINDING_3"/>
    <property type="match status" value="1"/>
</dbReference>
<reference evidence="2" key="1">
    <citation type="journal article" date="2021" name="Environ. Microbiol.">
        <title>Genomic characterization of three novel Desulfobacterota classes expand the metabolic and phylogenetic diversity of the phylum.</title>
        <authorList>
            <person name="Murphy C.L."/>
            <person name="Biggerstaff J."/>
            <person name="Eichhorn A."/>
            <person name="Ewing E."/>
            <person name="Shahan R."/>
            <person name="Soriano D."/>
            <person name="Stewart S."/>
            <person name="VanMol K."/>
            <person name="Walker R."/>
            <person name="Walters P."/>
            <person name="Elshahed M.S."/>
            <person name="Youssef N.H."/>
        </authorList>
    </citation>
    <scope>NUCLEOTIDE SEQUENCE</scope>
    <source>
        <strain evidence="2">Zod_Metabat.24</strain>
    </source>
</reference>
<feature type="domain" description="Cyclic nucleotide-binding" evidence="1">
    <location>
        <begin position="21"/>
        <end position="123"/>
    </location>
</feature>
<dbReference type="AlphaFoldDB" id="A0A9D8KB96"/>
<reference evidence="2" key="2">
    <citation type="submission" date="2021-01" db="EMBL/GenBank/DDBJ databases">
        <authorList>
            <person name="Hahn C.R."/>
            <person name="Youssef N.H."/>
            <person name="Elshahed M."/>
        </authorList>
    </citation>
    <scope>NUCLEOTIDE SEQUENCE</scope>
    <source>
        <strain evidence="2">Zod_Metabat.24</strain>
    </source>
</reference>
<protein>
    <submittedName>
        <fullName evidence="2">Cyclic nucleotide-binding domain-containing protein</fullName>
    </submittedName>
</protein>
<dbReference type="Pfam" id="PF00027">
    <property type="entry name" value="cNMP_binding"/>
    <property type="match status" value="1"/>
</dbReference>
<evidence type="ECO:0000313" key="3">
    <source>
        <dbReference type="Proteomes" id="UP000809273"/>
    </source>
</evidence>
<dbReference type="GO" id="GO:0003700">
    <property type="term" value="F:DNA-binding transcription factor activity"/>
    <property type="evidence" value="ECO:0007669"/>
    <property type="project" value="TreeGrafter"/>
</dbReference>
<dbReference type="PANTHER" id="PTHR24567:SF74">
    <property type="entry name" value="HTH-TYPE TRANSCRIPTIONAL REGULATOR ARCR"/>
    <property type="match status" value="1"/>
</dbReference>
<dbReference type="Proteomes" id="UP000809273">
    <property type="component" value="Unassembled WGS sequence"/>
</dbReference>
<dbReference type="SUPFAM" id="SSF51206">
    <property type="entry name" value="cAMP-binding domain-like"/>
    <property type="match status" value="1"/>
</dbReference>
<proteinExistence type="predicted"/>
<evidence type="ECO:0000259" key="1">
    <source>
        <dbReference type="PROSITE" id="PS50042"/>
    </source>
</evidence>
<dbReference type="CDD" id="cd00038">
    <property type="entry name" value="CAP_ED"/>
    <property type="match status" value="1"/>
</dbReference>
<organism evidence="2 3">
    <name type="scientific">Candidatus Zymogenus saltonus</name>
    <dbReference type="NCBI Taxonomy" id="2844893"/>
    <lineage>
        <taxon>Bacteria</taxon>
        <taxon>Deltaproteobacteria</taxon>
        <taxon>Candidatus Zymogenia</taxon>
        <taxon>Candidatus Zymogeniales</taxon>
        <taxon>Candidatus Zymogenaceae</taxon>
        <taxon>Candidatus Zymogenus</taxon>
    </lineage>
</organism>
<dbReference type="InterPro" id="IPR000595">
    <property type="entry name" value="cNMP-bd_dom"/>
</dbReference>
<name>A0A9D8KB96_9DELT</name>
<dbReference type="Gene3D" id="2.60.120.10">
    <property type="entry name" value="Jelly Rolls"/>
    <property type="match status" value="1"/>
</dbReference>
<dbReference type="SMART" id="SM00100">
    <property type="entry name" value="cNMP"/>
    <property type="match status" value="1"/>
</dbReference>
<sequence>MTGAPPDLDGKLDGKILDSLLFDEMSGKEVKRLFRYFERRGFPENSTIFIEKMDGESLFLIADGRVELTWMVAEGSEKKLVELSPGESFGELALFDPGPRAVTARVVEDSDIYILTREKFNEMRKKDPDICLSLVIALSKKIAGSLRGSIRTLSDSIVKG</sequence>
<dbReference type="PANTHER" id="PTHR24567">
    <property type="entry name" value="CRP FAMILY TRANSCRIPTIONAL REGULATORY PROTEIN"/>
    <property type="match status" value="1"/>
</dbReference>